<dbReference type="Proteomes" id="UP001445335">
    <property type="component" value="Unassembled WGS sequence"/>
</dbReference>
<keyword evidence="9" id="KW-0464">Manganese</keyword>
<comment type="cofactor">
    <cofactor evidence="9 12">
        <name>Mg(2+)</name>
        <dbReference type="ChEBI" id="CHEBI:18420"/>
    </cofactor>
    <cofactor evidence="9 12">
        <name>Mn(2+)</name>
        <dbReference type="ChEBI" id="CHEBI:29035"/>
    </cofactor>
    <text evidence="9 12">Probably binds two magnesium or manganese ions per subunit.</text>
</comment>
<keyword evidence="7" id="KW-0539">Nucleus</keyword>
<dbReference type="GO" id="GO:0006284">
    <property type="term" value="P:base-excision repair"/>
    <property type="evidence" value="ECO:0007669"/>
    <property type="project" value="TreeGrafter"/>
</dbReference>
<feature type="domain" description="GRF-type" evidence="13">
    <location>
        <begin position="375"/>
        <end position="422"/>
    </location>
</feature>
<evidence type="ECO:0000256" key="1">
    <source>
        <dbReference type="ARBA" id="ARBA00007092"/>
    </source>
</evidence>
<dbReference type="InterPro" id="IPR005135">
    <property type="entry name" value="Endo/exonuclease/phosphatase"/>
</dbReference>
<comment type="caution">
    <text evidence="14">The sequence shown here is derived from an EMBL/GenBank/DDBJ whole genome shotgun (WGS) entry which is preliminary data.</text>
</comment>
<dbReference type="Gene3D" id="3.60.10.10">
    <property type="entry name" value="Endonuclease/exonuclease/phosphatase"/>
    <property type="match status" value="1"/>
</dbReference>
<protein>
    <recommendedName>
        <fullName evidence="12">DNA-(apurinic or apyrimidinic site) endonuclease</fullName>
        <ecNumber evidence="12">3.1.-.-</ecNumber>
    </recommendedName>
</protein>
<dbReference type="Pfam" id="PF03372">
    <property type="entry name" value="Exo_endo_phos"/>
    <property type="match status" value="1"/>
</dbReference>
<dbReference type="GO" id="GO:0008311">
    <property type="term" value="F:double-stranded DNA 3'-5' DNA exonuclease activity"/>
    <property type="evidence" value="ECO:0007669"/>
    <property type="project" value="TreeGrafter"/>
</dbReference>
<dbReference type="PANTHER" id="PTHR22748">
    <property type="entry name" value="AP ENDONUCLEASE"/>
    <property type="match status" value="1"/>
</dbReference>
<dbReference type="PROSITE" id="PS51999">
    <property type="entry name" value="ZF_GRF"/>
    <property type="match status" value="1"/>
</dbReference>
<keyword evidence="3 11" id="KW-0863">Zinc-finger</keyword>
<dbReference type="GO" id="GO:0005634">
    <property type="term" value="C:nucleus"/>
    <property type="evidence" value="ECO:0007669"/>
    <property type="project" value="TreeGrafter"/>
</dbReference>
<dbReference type="PANTHER" id="PTHR22748:SF4">
    <property type="entry name" value="DNA-(APURINIC OR APYRIMIDINIC SITE) ENDONUCLEASE 2"/>
    <property type="match status" value="1"/>
</dbReference>
<dbReference type="GO" id="GO:0008081">
    <property type="term" value="F:phosphoric diester hydrolase activity"/>
    <property type="evidence" value="ECO:0007669"/>
    <property type="project" value="TreeGrafter"/>
</dbReference>
<accession>A0AAW1R1B6</accession>
<feature type="active site" evidence="8">
    <location>
        <position position="150"/>
    </location>
</feature>
<feature type="binding site" evidence="9">
    <location>
        <position position="285"/>
    </location>
    <ligand>
        <name>Mg(2+)</name>
        <dbReference type="ChEBI" id="CHEBI:18420"/>
        <label>1</label>
    </ligand>
</feature>
<keyword evidence="15" id="KW-1185">Reference proteome</keyword>
<gene>
    <name evidence="14" type="ORF">WJX81_000675</name>
</gene>
<comment type="similarity">
    <text evidence="1 12">Belongs to the DNA repair enzymes AP/ExoA family.</text>
</comment>
<feature type="binding site" evidence="9">
    <location>
        <position position="195"/>
    </location>
    <ligand>
        <name>Mg(2+)</name>
        <dbReference type="ChEBI" id="CHEBI:18420"/>
        <label>1</label>
    </ligand>
</feature>
<dbReference type="InterPro" id="IPR036691">
    <property type="entry name" value="Endo/exonu/phosph_ase_sf"/>
</dbReference>
<dbReference type="NCBIfam" id="TIGR00633">
    <property type="entry name" value="xth"/>
    <property type="match status" value="1"/>
</dbReference>
<keyword evidence="12" id="KW-0234">DNA repair</keyword>
<evidence type="ECO:0000256" key="6">
    <source>
        <dbReference type="ARBA" id="ARBA00022842"/>
    </source>
</evidence>
<keyword evidence="6 9" id="KW-0460">Magnesium</keyword>
<feature type="site" description="Important for catalytic activity" evidence="10">
    <location>
        <position position="263"/>
    </location>
</feature>
<dbReference type="AlphaFoldDB" id="A0AAW1R1B6"/>
<dbReference type="SUPFAM" id="SSF56219">
    <property type="entry name" value="DNase I-like"/>
    <property type="match status" value="1"/>
</dbReference>
<name>A0AAW1R1B6_9CHLO</name>
<feature type="binding site" evidence="9">
    <location>
        <position position="193"/>
    </location>
    <ligand>
        <name>Mg(2+)</name>
        <dbReference type="ChEBI" id="CHEBI:18420"/>
        <label>1</label>
    </ligand>
</feature>
<evidence type="ECO:0000256" key="11">
    <source>
        <dbReference type="PROSITE-ProRule" id="PRU01343"/>
    </source>
</evidence>
<dbReference type="Pfam" id="PF06839">
    <property type="entry name" value="Zn_ribbon_GRF"/>
    <property type="match status" value="1"/>
</dbReference>
<dbReference type="GO" id="GO:0003906">
    <property type="term" value="F:DNA-(apurinic or apyrimidinic site) endonuclease activity"/>
    <property type="evidence" value="ECO:0007669"/>
    <property type="project" value="TreeGrafter"/>
</dbReference>
<keyword evidence="5" id="KW-0862">Zinc</keyword>
<evidence type="ECO:0000256" key="12">
    <source>
        <dbReference type="RuleBase" id="RU362131"/>
    </source>
</evidence>
<evidence type="ECO:0000256" key="7">
    <source>
        <dbReference type="ARBA" id="ARBA00023242"/>
    </source>
</evidence>
<evidence type="ECO:0000256" key="4">
    <source>
        <dbReference type="ARBA" id="ARBA00022801"/>
    </source>
</evidence>
<evidence type="ECO:0000256" key="5">
    <source>
        <dbReference type="ARBA" id="ARBA00022833"/>
    </source>
</evidence>
<evidence type="ECO:0000256" key="3">
    <source>
        <dbReference type="ARBA" id="ARBA00022771"/>
    </source>
</evidence>
<feature type="site" description="Transition state stabilizer" evidence="10">
    <location>
        <position position="195"/>
    </location>
</feature>
<dbReference type="EMBL" id="JALJOU010000056">
    <property type="protein sequence ID" value="KAK9827629.1"/>
    <property type="molecule type" value="Genomic_DNA"/>
</dbReference>
<keyword evidence="2 9" id="KW-0479">Metal-binding</keyword>
<feature type="binding site" evidence="9">
    <location>
        <position position="286"/>
    </location>
    <ligand>
        <name>Mg(2+)</name>
        <dbReference type="ChEBI" id="CHEBI:18420"/>
        <label>1</label>
    </ligand>
</feature>
<feature type="active site" description="Proton donor/acceptor" evidence="8">
    <location>
        <position position="193"/>
    </location>
</feature>
<evidence type="ECO:0000256" key="8">
    <source>
        <dbReference type="PIRSR" id="PIRSR604808-1"/>
    </source>
</evidence>
<keyword evidence="4" id="KW-0378">Hydrolase</keyword>
<keyword evidence="12" id="KW-0227">DNA damage</keyword>
<reference evidence="14 15" key="1">
    <citation type="journal article" date="2024" name="Nat. Commun.">
        <title>Phylogenomics reveals the evolutionary origins of lichenization in chlorophyte algae.</title>
        <authorList>
            <person name="Puginier C."/>
            <person name="Libourel C."/>
            <person name="Otte J."/>
            <person name="Skaloud P."/>
            <person name="Haon M."/>
            <person name="Grisel S."/>
            <person name="Petersen M."/>
            <person name="Berrin J.G."/>
            <person name="Delaux P.M."/>
            <person name="Dal Grande F."/>
            <person name="Keller J."/>
        </authorList>
    </citation>
    <scope>NUCLEOTIDE SEQUENCE [LARGE SCALE GENOMIC DNA]</scope>
    <source>
        <strain evidence="14 15">SAG 245.80</strain>
    </source>
</reference>
<evidence type="ECO:0000256" key="9">
    <source>
        <dbReference type="PIRSR" id="PIRSR604808-2"/>
    </source>
</evidence>
<feature type="binding site" evidence="9">
    <location>
        <position position="39"/>
    </location>
    <ligand>
        <name>Mg(2+)</name>
        <dbReference type="ChEBI" id="CHEBI:18420"/>
        <label>1</label>
    </ligand>
</feature>
<evidence type="ECO:0000256" key="10">
    <source>
        <dbReference type="PIRSR" id="PIRSR604808-3"/>
    </source>
</evidence>
<dbReference type="InterPro" id="IPR004808">
    <property type="entry name" value="AP_endonuc_1"/>
</dbReference>
<feature type="active site" description="Proton acceptor" evidence="8">
    <location>
        <position position="286"/>
    </location>
</feature>
<dbReference type="EC" id="3.1.-.-" evidence="12"/>
<dbReference type="InterPro" id="IPR010666">
    <property type="entry name" value="Znf_GRF"/>
</dbReference>
<evidence type="ECO:0000256" key="2">
    <source>
        <dbReference type="ARBA" id="ARBA00022723"/>
    </source>
</evidence>
<dbReference type="GO" id="GO:0008270">
    <property type="term" value="F:zinc ion binding"/>
    <property type="evidence" value="ECO:0007669"/>
    <property type="project" value="UniProtKB-KW"/>
</dbReference>
<evidence type="ECO:0000313" key="15">
    <source>
        <dbReference type="Proteomes" id="UP001445335"/>
    </source>
</evidence>
<evidence type="ECO:0000259" key="13">
    <source>
        <dbReference type="PROSITE" id="PS51999"/>
    </source>
</evidence>
<sequence>MRIITWNINGLRAIIKHRGFGTLSNLLDFLHADIIAFQETKVARSELEREFALAEGWESFFAFCRTRTGYSGVATYCRQGVAEPLAAEEGFTGTLSKGAPGALPDSAAGSLGSCYGDLPDRFSLAELEALDSEGRCVVTDHGAFVLFNVYGPAITNADTADERFAFKLRFFEALEYRMQALRAAGRRVILLGDLNIAPSPLDHCDPGPVAEFTGRADRAWLRRLLDSSFRDVFRMFYPDRRLAYSCWSTASGARVNNYGSRIDLILAADADVPPSGVWADARGSDHAPVWADVALPAPLPRPPAPPPLSTRFLFTGTQGTLRSWLAAGAAAGKAKGCVAAAAGGGTNPSLRGAMGRAEAAAAWRSIQQRMKPPTCAGHGEPCVIRQVKKAGANKDRLFYVCNRADGLPPEGRCDFFVWADSRTPRSEQGAATKRQRK</sequence>
<dbReference type="PROSITE" id="PS51435">
    <property type="entry name" value="AP_NUCLEASE_F1_4"/>
    <property type="match status" value="1"/>
</dbReference>
<evidence type="ECO:0000313" key="14">
    <source>
        <dbReference type="EMBL" id="KAK9827629.1"/>
    </source>
</evidence>
<proteinExistence type="inferred from homology"/>
<feature type="site" description="Interaction with DNA substrate" evidence="10">
    <location>
        <position position="286"/>
    </location>
</feature>
<feature type="binding site" evidence="9">
    <location>
        <position position="7"/>
    </location>
    <ligand>
        <name>Mg(2+)</name>
        <dbReference type="ChEBI" id="CHEBI:18420"/>
        <label>1</label>
    </ligand>
</feature>
<organism evidence="14 15">
    <name type="scientific">Elliptochloris bilobata</name>
    <dbReference type="NCBI Taxonomy" id="381761"/>
    <lineage>
        <taxon>Eukaryota</taxon>
        <taxon>Viridiplantae</taxon>
        <taxon>Chlorophyta</taxon>
        <taxon>core chlorophytes</taxon>
        <taxon>Trebouxiophyceae</taxon>
        <taxon>Trebouxiophyceae incertae sedis</taxon>
        <taxon>Elliptochloris clade</taxon>
        <taxon>Elliptochloris</taxon>
    </lineage>
</organism>